<dbReference type="Gene3D" id="3.40.1360.10">
    <property type="match status" value="1"/>
</dbReference>
<dbReference type="SUPFAM" id="SSF56731">
    <property type="entry name" value="DNA primase core"/>
    <property type="match status" value="1"/>
</dbReference>
<dbReference type="NCBIfam" id="TIGR01391">
    <property type="entry name" value="dnaG"/>
    <property type="match status" value="1"/>
</dbReference>
<dbReference type="PANTHER" id="PTHR30313">
    <property type="entry name" value="DNA PRIMASE"/>
    <property type="match status" value="1"/>
</dbReference>
<dbReference type="InterPro" id="IPR036185">
    <property type="entry name" value="DNA_heli_DnaB-like_N_sf"/>
</dbReference>
<dbReference type="GO" id="GO:0005737">
    <property type="term" value="C:cytoplasm"/>
    <property type="evidence" value="ECO:0007669"/>
    <property type="project" value="TreeGrafter"/>
</dbReference>
<protein>
    <recommendedName>
        <fullName evidence="12 13">DNA primase</fullName>
        <ecNumber evidence="12">2.7.7.101</ecNumber>
    </recommendedName>
</protein>
<dbReference type="InterPro" id="IPR037068">
    <property type="entry name" value="DNA_primase_core_N_sf"/>
</dbReference>
<dbReference type="RefSeq" id="WP_022228858.1">
    <property type="nucleotide sequence ID" value="NZ_JAJEQM010000005.1"/>
</dbReference>
<dbReference type="InterPro" id="IPR006171">
    <property type="entry name" value="TOPRIM_dom"/>
</dbReference>
<gene>
    <name evidence="12 16" type="primary">dnaG</name>
    <name evidence="16" type="ORF">LKE05_05120</name>
</gene>
<dbReference type="InterPro" id="IPR030846">
    <property type="entry name" value="DnaG_bac"/>
</dbReference>
<evidence type="ECO:0000256" key="7">
    <source>
        <dbReference type="ARBA" id="ARBA00022771"/>
    </source>
</evidence>
<dbReference type="GO" id="GO:0008270">
    <property type="term" value="F:zinc ion binding"/>
    <property type="evidence" value="ECO:0007669"/>
    <property type="project" value="UniProtKB-UniRule"/>
</dbReference>
<dbReference type="Gene3D" id="3.90.580.10">
    <property type="entry name" value="Zinc finger, CHC2-type domain"/>
    <property type="match status" value="1"/>
</dbReference>
<proteinExistence type="inferred from homology"/>
<dbReference type="Gene3D" id="1.10.860.10">
    <property type="entry name" value="DNAb Helicase, Chain A"/>
    <property type="match status" value="1"/>
</dbReference>
<keyword evidence="3 12" id="KW-0808">Transferase</keyword>
<comment type="similarity">
    <text evidence="12 13">Belongs to the DnaG primase family.</text>
</comment>
<dbReference type="Pfam" id="PF13155">
    <property type="entry name" value="Toprim_2"/>
    <property type="match status" value="1"/>
</dbReference>
<dbReference type="InterPro" id="IPR016136">
    <property type="entry name" value="DNA_helicase_N/primase_C"/>
</dbReference>
<dbReference type="GO" id="GO:0006269">
    <property type="term" value="P:DNA replication, synthesis of primer"/>
    <property type="evidence" value="ECO:0007669"/>
    <property type="project" value="UniProtKB-UniRule"/>
</dbReference>
<evidence type="ECO:0000256" key="6">
    <source>
        <dbReference type="ARBA" id="ARBA00022723"/>
    </source>
</evidence>
<sequence>MPRRISDDMIAQICDENDIIDYVSRYVQLKKSGRDYSGLCPFHHEKTPSFHVSQEKQLFHCFGCGASGNLVQFVMRTENLDFIDALKLLADNAGIIIPEDDGNFSDASHEKKKRILAMNKLSARFFYNCLRDKNIGEKGQKYFAKRNIPWKTVTVYGLGYAPEGHDHLLKYLTSQGFKTEEIVEGGLAVSREGRIYDKFRDRVMFPIIDVRGNVIGFGGRIMHDNKEINGYKIPKYLNSPETPVFDKGRNLFSLNLAKNAKSSEIILCEGYMDVISVYQAGIKNIVATLGTAITENQAKLMLRYGSEILICYDSDEAGTKAALRAIDIINNVGGRARVIRLKNAKDPDEYINKNGVEKFKEAVKNAMPATEFKISLIKKQYDVTSTDGKILFIDEVVNIFTKLKDAVEVDAYITKVAEDTGISREAIASKYREKISKGSYKRIPTKNEYQKKVEQRKRETTKNQMVTSSLLEAEKRLLGLISQSKKLYKMSSAQIKAEEFATNVYRRLAKSMYDSYENGMSPDPAMMLNDFSGDDLSEASEVFYNLEVYSGDEETVKELLYTIKLEKLNMRINAEADPTNLMDLFKQREELLNEKNTWEE</sequence>
<keyword evidence="6 12" id="KW-0479">Metal-binding</keyword>
<comment type="domain">
    <text evidence="12">Contains an N-terminal zinc-binding domain, a central core domain that contains the primase activity, and a C-terminal DnaB-binding domain.</text>
</comment>
<keyword evidence="10 12" id="KW-0238">DNA-binding</keyword>
<dbReference type="CDD" id="cd03364">
    <property type="entry name" value="TOPRIM_DnaG_primases"/>
    <property type="match status" value="1"/>
</dbReference>
<dbReference type="InterPro" id="IPR050219">
    <property type="entry name" value="DnaG_primase"/>
</dbReference>
<dbReference type="InterPro" id="IPR002694">
    <property type="entry name" value="Znf_CHC2"/>
</dbReference>
<evidence type="ECO:0000256" key="1">
    <source>
        <dbReference type="ARBA" id="ARBA00022478"/>
    </source>
</evidence>
<dbReference type="FunFam" id="3.40.1360.10:FF:000002">
    <property type="entry name" value="DNA primase"/>
    <property type="match status" value="1"/>
</dbReference>
<evidence type="ECO:0000256" key="8">
    <source>
        <dbReference type="ARBA" id="ARBA00022833"/>
    </source>
</evidence>
<evidence type="ECO:0000256" key="12">
    <source>
        <dbReference type="HAMAP-Rule" id="MF_00974"/>
    </source>
</evidence>
<dbReference type="AlphaFoldDB" id="A0AAE3DXU8"/>
<keyword evidence="9" id="KW-0460">Magnesium</keyword>
<dbReference type="EMBL" id="JAJEQM010000005">
    <property type="protein sequence ID" value="MCC2210170.1"/>
    <property type="molecule type" value="Genomic_DNA"/>
</dbReference>
<dbReference type="InterPro" id="IPR006295">
    <property type="entry name" value="DNA_primase_DnaG"/>
</dbReference>
<keyword evidence="11 12" id="KW-0804">Transcription</keyword>
<comment type="catalytic activity">
    <reaction evidence="12">
        <text>ssDNA + n NTP = ssDNA/pppN(pN)n-1 hybrid + (n-1) diphosphate.</text>
        <dbReference type="EC" id="2.7.7.101"/>
    </reaction>
</comment>
<dbReference type="InterPro" id="IPR034151">
    <property type="entry name" value="TOPRIM_DnaG_bac"/>
</dbReference>
<dbReference type="GO" id="GO:0003677">
    <property type="term" value="F:DNA binding"/>
    <property type="evidence" value="ECO:0007669"/>
    <property type="project" value="UniProtKB-KW"/>
</dbReference>
<evidence type="ECO:0000256" key="5">
    <source>
        <dbReference type="ARBA" id="ARBA00022705"/>
    </source>
</evidence>
<dbReference type="InterPro" id="IPR019475">
    <property type="entry name" value="DNA_primase_DnaB-bd"/>
</dbReference>
<evidence type="ECO:0000256" key="11">
    <source>
        <dbReference type="ARBA" id="ARBA00023163"/>
    </source>
</evidence>
<keyword evidence="17" id="KW-1185">Reference proteome</keyword>
<comment type="caution">
    <text evidence="16">The sequence shown here is derived from an EMBL/GenBank/DDBJ whole genome shotgun (WGS) entry which is preliminary data.</text>
</comment>
<feature type="domain" description="Toprim" evidence="15">
    <location>
        <begin position="263"/>
        <end position="344"/>
    </location>
</feature>
<evidence type="ECO:0000256" key="14">
    <source>
        <dbReference type="PIRSR" id="PIRSR002811-1"/>
    </source>
</evidence>
<dbReference type="InterPro" id="IPR036977">
    <property type="entry name" value="DNA_primase_Znf_CHC2"/>
</dbReference>
<keyword evidence="5 12" id="KW-0235">DNA replication</keyword>
<keyword evidence="4 12" id="KW-0548">Nucleotidyltransferase</keyword>
<dbReference type="InterPro" id="IPR013264">
    <property type="entry name" value="DNAG_N"/>
</dbReference>
<dbReference type="GO" id="GO:0003678">
    <property type="term" value="F:DNA helicase activity"/>
    <property type="evidence" value="ECO:0007669"/>
    <property type="project" value="InterPro"/>
</dbReference>
<dbReference type="FunFam" id="3.90.580.10:FF:000001">
    <property type="entry name" value="DNA primase"/>
    <property type="match status" value="1"/>
</dbReference>
<evidence type="ECO:0000313" key="17">
    <source>
        <dbReference type="Proteomes" id="UP001198242"/>
    </source>
</evidence>
<evidence type="ECO:0000256" key="3">
    <source>
        <dbReference type="ARBA" id="ARBA00022679"/>
    </source>
</evidence>
<keyword evidence="8 12" id="KW-0862">Zinc</keyword>
<evidence type="ECO:0000256" key="13">
    <source>
        <dbReference type="PIRNR" id="PIRNR002811"/>
    </source>
</evidence>
<evidence type="ECO:0000256" key="9">
    <source>
        <dbReference type="ARBA" id="ARBA00022842"/>
    </source>
</evidence>
<dbReference type="GO" id="GO:1990077">
    <property type="term" value="C:primosome complex"/>
    <property type="evidence" value="ECO:0007669"/>
    <property type="project" value="UniProtKB-KW"/>
</dbReference>
<dbReference type="Proteomes" id="UP001198242">
    <property type="component" value="Unassembled WGS sequence"/>
</dbReference>
<comment type="cofactor">
    <cofactor evidence="12 13 14">
        <name>Zn(2+)</name>
        <dbReference type="ChEBI" id="CHEBI:29105"/>
    </cofactor>
    <text evidence="12 13 14">Binds 1 zinc ion per monomer.</text>
</comment>
<accession>A0AAE3DXU8</accession>
<dbReference type="SUPFAM" id="SSF48024">
    <property type="entry name" value="N-terminal domain of DnaB helicase"/>
    <property type="match status" value="1"/>
</dbReference>
<dbReference type="Pfam" id="PF01807">
    <property type="entry name" value="Zn_ribbon_DnaG"/>
    <property type="match status" value="1"/>
</dbReference>
<comment type="subunit">
    <text evidence="12">Monomer. Interacts with DnaB.</text>
</comment>
<dbReference type="PROSITE" id="PS50880">
    <property type="entry name" value="TOPRIM"/>
    <property type="match status" value="1"/>
</dbReference>
<dbReference type="PANTHER" id="PTHR30313:SF2">
    <property type="entry name" value="DNA PRIMASE"/>
    <property type="match status" value="1"/>
</dbReference>
<evidence type="ECO:0000259" key="15">
    <source>
        <dbReference type="PROSITE" id="PS50880"/>
    </source>
</evidence>
<evidence type="ECO:0000256" key="2">
    <source>
        <dbReference type="ARBA" id="ARBA00022515"/>
    </source>
</evidence>
<comment type="function">
    <text evidence="12 13">RNA polymerase that catalyzes the synthesis of short RNA molecules used as primers for DNA polymerase during DNA replication.</text>
</comment>
<dbReference type="GO" id="GO:0003899">
    <property type="term" value="F:DNA-directed RNA polymerase activity"/>
    <property type="evidence" value="ECO:0007669"/>
    <property type="project" value="UniProtKB-UniRule"/>
</dbReference>
<keyword evidence="1 12" id="KW-0240">DNA-directed RNA polymerase</keyword>
<dbReference type="Gene3D" id="3.90.980.10">
    <property type="entry name" value="DNA primase, catalytic core, N-terminal domain"/>
    <property type="match status" value="1"/>
</dbReference>
<evidence type="ECO:0000313" key="16">
    <source>
        <dbReference type="EMBL" id="MCC2210170.1"/>
    </source>
</evidence>
<keyword evidence="2 12" id="KW-0639">Primosome</keyword>
<dbReference type="PIRSF" id="PIRSF002811">
    <property type="entry name" value="DnaG"/>
    <property type="match status" value="1"/>
</dbReference>
<dbReference type="SUPFAM" id="SSF57783">
    <property type="entry name" value="Zinc beta-ribbon"/>
    <property type="match status" value="1"/>
</dbReference>
<feature type="zinc finger region" description="CHC2-type" evidence="12 14">
    <location>
        <begin position="40"/>
        <end position="64"/>
    </location>
</feature>
<reference evidence="16 17" key="1">
    <citation type="submission" date="2021-10" db="EMBL/GenBank/DDBJ databases">
        <title>Anaerobic single-cell dispensing facilitates the cultivation of human gut bacteria.</title>
        <authorList>
            <person name="Afrizal A."/>
        </authorList>
    </citation>
    <scope>NUCLEOTIDE SEQUENCE [LARGE SCALE GENOMIC DNA]</scope>
    <source>
        <strain evidence="16 17">CLA-AA-H232</strain>
    </source>
</reference>
<dbReference type="HAMAP" id="MF_00974">
    <property type="entry name" value="DNA_primase_DnaG"/>
    <property type="match status" value="1"/>
</dbReference>
<evidence type="ECO:0000256" key="10">
    <source>
        <dbReference type="ARBA" id="ARBA00023125"/>
    </source>
</evidence>
<dbReference type="GO" id="GO:0000428">
    <property type="term" value="C:DNA-directed RNA polymerase complex"/>
    <property type="evidence" value="ECO:0007669"/>
    <property type="project" value="UniProtKB-KW"/>
</dbReference>
<dbReference type="Pfam" id="PF10410">
    <property type="entry name" value="DnaB_bind"/>
    <property type="match status" value="1"/>
</dbReference>
<dbReference type="Pfam" id="PF08275">
    <property type="entry name" value="DNAG_N"/>
    <property type="match status" value="1"/>
</dbReference>
<organism evidence="16 17">
    <name type="scientific">Hominilimicola fabiformis</name>
    <dbReference type="NCBI Taxonomy" id="2885356"/>
    <lineage>
        <taxon>Bacteria</taxon>
        <taxon>Bacillati</taxon>
        <taxon>Bacillota</taxon>
        <taxon>Clostridia</taxon>
        <taxon>Eubacteriales</taxon>
        <taxon>Oscillospiraceae</taxon>
        <taxon>Hominilimicola</taxon>
    </lineage>
</organism>
<dbReference type="GO" id="GO:0005524">
    <property type="term" value="F:ATP binding"/>
    <property type="evidence" value="ECO:0007669"/>
    <property type="project" value="InterPro"/>
</dbReference>
<name>A0AAE3DXU8_9FIRM</name>
<dbReference type="EC" id="2.7.7.101" evidence="12"/>
<keyword evidence="7 12" id="KW-0863">Zinc-finger</keyword>
<dbReference type="SMART" id="SM00400">
    <property type="entry name" value="ZnF_CHCC"/>
    <property type="match status" value="1"/>
</dbReference>
<evidence type="ECO:0000256" key="4">
    <source>
        <dbReference type="ARBA" id="ARBA00022695"/>
    </source>
</evidence>
<dbReference type="SMART" id="SM00493">
    <property type="entry name" value="TOPRIM"/>
    <property type="match status" value="1"/>
</dbReference>